<gene>
    <name evidence="1" type="primary">P0443H10.20</name>
</gene>
<evidence type="ECO:0000313" key="2">
    <source>
        <dbReference type="Proteomes" id="UP000000763"/>
    </source>
</evidence>
<dbReference type="EMBL" id="AP005451">
    <property type="protein sequence ID" value="BAC84301.1"/>
    <property type="molecule type" value="Genomic_DNA"/>
</dbReference>
<dbReference type="AlphaFoldDB" id="Q6Z149"/>
<accession>Q6Z149</accession>
<proteinExistence type="predicted"/>
<sequence>MEQQKKMDTAVMTKNRKITRRATLTHQNAGAIAVNLRLVFDRLTMLVILRNL</sequence>
<evidence type="ECO:0000313" key="1">
    <source>
        <dbReference type="EMBL" id="BAC84301.1"/>
    </source>
</evidence>
<reference evidence="2" key="2">
    <citation type="journal article" date="2008" name="Nucleic Acids Res.">
        <title>The rice annotation project database (RAP-DB): 2008 update.</title>
        <authorList>
            <consortium name="The rice annotation project (RAP)"/>
        </authorList>
    </citation>
    <scope>GENOME REANNOTATION</scope>
    <source>
        <strain evidence="2">cv. Nipponbare</strain>
    </source>
</reference>
<dbReference type="Proteomes" id="UP000000763">
    <property type="component" value="Chromosome 7"/>
</dbReference>
<reference evidence="2" key="1">
    <citation type="journal article" date="2005" name="Nature">
        <title>The map-based sequence of the rice genome.</title>
        <authorList>
            <consortium name="International rice genome sequencing project (IRGSP)"/>
            <person name="Matsumoto T."/>
            <person name="Wu J."/>
            <person name="Kanamori H."/>
            <person name="Katayose Y."/>
            <person name="Fujisawa M."/>
            <person name="Namiki N."/>
            <person name="Mizuno H."/>
            <person name="Yamamoto K."/>
            <person name="Antonio B.A."/>
            <person name="Baba T."/>
            <person name="Sakata K."/>
            <person name="Nagamura Y."/>
            <person name="Aoki H."/>
            <person name="Arikawa K."/>
            <person name="Arita K."/>
            <person name="Bito T."/>
            <person name="Chiden Y."/>
            <person name="Fujitsuka N."/>
            <person name="Fukunaka R."/>
            <person name="Hamada M."/>
            <person name="Harada C."/>
            <person name="Hayashi A."/>
            <person name="Hijishita S."/>
            <person name="Honda M."/>
            <person name="Hosokawa S."/>
            <person name="Ichikawa Y."/>
            <person name="Idonuma A."/>
            <person name="Iijima M."/>
            <person name="Ikeda M."/>
            <person name="Ikeno M."/>
            <person name="Ito K."/>
            <person name="Ito S."/>
            <person name="Ito T."/>
            <person name="Ito Y."/>
            <person name="Ito Y."/>
            <person name="Iwabuchi A."/>
            <person name="Kamiya K."/>
            <person name="Karasawa W."/>
            <person name="Kurita K."/>
            <person name="Katagiri S."/>
            <person name="Kikuta A."/>
            <person name="Kobayashi H."/>
            <person name="Kobayashi N."/>
            <person name="Machita K."/>
            <person name="Maehara T."/>
            <person name="Masukawa M."/>
            <person name="Mizubayashi T."/>
            <person name="Mukai Y."/>
            <person name="Nagasaki H."/>
            <person name="Nagata Y."/>
            <person name="Naito S."/>
            <person name="Nakashima M."/>
            <person name="Nakama Y."/>
            <person name="Nakamichi Y."/>
            <person name="Nakamura M."/>
            <person name="Meguro A."/>
            <person name="Negishi M."/>
            <person name="Ohta I."/>
            <person name="Ohta T."/>
            <person name="Okamoto M."/>
            <person name="Ono N."/>
            <person name="Saji S."/>
            <person name="Sakaguchi M."/>
            <person name="Sakai K."/>
            <person name="Shibata M."/>
            <person name="Shimokawa T."/>
            <person name="Song J."/>
            <person name="Takazaki Y."/>
            <person name="Terasawa K."/>
            <person name="Tsugane M."/>
            <person name="Tsuji K."/>
            <person name="Ueda S."/>
            <person name="Waki K."/>
            <person name="Yamagata H."/>
            <person name="Yamamoto M."/>
            <person name="Yamamoto S."/>
            <person name="Yamane H."/>
            <person name="Yoshiki S."/>
            <person name="Yoshihara R."/>
            <person name="Yukawa K."/>
            <person name="Zhong H."/>
            <person name="Yano M."/>
            <person name="Yuan Q."/>
            <person name="Ouyang S."/>
            <person name="Liu J."/>
            <person name="Jones K.M."/>
            <person name="Gansberger K."/>
            <person name="Moffat K."/>
            <person name="Hill J."/>
            <person name="Bera J."/>
            <person name="Fadrosh D."/>
            <person name="Jin S."/>
            <person name="Johri S."/>
            <person name="Kim M."/>
            <person name="Overton L."/>
            <person name="Reardon M."/>
            <person name="Tsitrin T."/>
            <person name="Vuong H."/>
            <person name="Weaver B."/>
            <person name="Ciecko A."/>
            <person name="Tallon L."/>
            <person name="Jackson J."/>
            <person name="Pai G."/>
            <person name="Aken S.V."/>
            <person name="Utterback T."/>
            <person name="Reidmuller S."/>
            <person name="Feldblyum T."/>
            <person name="Hsiao J."/>
            <person name="Zismann V."/>
            <person name="Iobst S."/>
            <person name="de Vazeille A.R."/>
            <person name="Buell C.R."/>
            <person name="Ying K."/>
            <person name="Li Y."/>
            <person name="Lu T."/>
            <person name="Huang Y."/>
            <person name="Zhao Q."/>
            <person name="Feng Q."/>
            <person name="Zhang L."/>
            <person name="Zhu J."/>
            <person name="Weng Q."/>
            <person name="Mu J."/>
            <person name="Lu Y."/>
            <person name="Fan D."/>
            <person name="Liu Y."/>
            <person name="Guan J."/>
            <person name="Zhang Y."/>
            <person name="Yu S."/>
            <person name="Liu X."/>
            <person name="Zhang Y."/>
            <person name="Hong G."/>
            <person name="Han B."/>
            <person name="Choisne N."/>
            <person name="Demange N."/>
            <person name="Orjeda G."/>
            <person name="Samain S."/>
            <person name="Cattolico L."/>
            <person name="Pelletier E."/>
            <person name="Couloux A."/>
            <person name="Segurens B."/>
            <person name="Wincker P."/>
            <person name="D'Hont A."/>
            <person name="Scarpelli C."/>
            <person name="Weissenbach J."/>
            <person name="Salanoubat M."/>
            <person name="Quetier F."/>
            <person name="Yu Y."/>
            <person name="Kim H.R."/>
            <person name="Rambo T."/>
            <person name="Currie J."/>
            <person name="Collura K."/>
            <person name="Luo M."/>
            <person name="Yang T."/>
            <person name="Ammiraju J.S.S."/>
            <person name="Engler F."/>
            <person name="Soderlund C."/>
            <person name="Wing R.A."/>
            <person name="Palmer L.E."/>
            <person name="de la Bastide M."/>
            <person name="Spiegel L."/>
            <person name="Nascimento L."/>
            <person name="Zutavern T."/>
            <person name="O'Shaughnessy A."/>
            <person name="Dike S."/>
            <person name="Dedhia N."/>
            <person name="Preston R."/>
            <person name="Balija V."/>
            <person name="McCombie W.R."/>
            <person name="Chow T."/>
            <person name="Chen H."/>
            <person name="Chung M."/>
            <person name="Chen C."/>
            <person name="Shaw J."/>
            <person name="Wu H."/>
            <person name="Hsiao K."/>
            <person name="Chao Y."/>
            <person name="Chu M."/>
            <person name="Cheng C."/>
            <person name="Hour A."/>
            <person name="Lee P."/>
            <person name="Lin S."/>
            <person name="Lin Y."/>
            <person name="Liou J."/>
            <person name="Liu S."/>
            <person name="Hsing Y."/>
            <person name="Raghuvanshi S."/>
            <person name="Mohanty A."/>
            <person name="Bharti A.K."/>
            <person name="Gaur A."/>
            <person name="Gupta V."/>
            <person name="Kumar D."/>
            <person name="Ravi V."/>
            <person name="Vij S."/>
            <person name="Kapur A."/>
            <person name="Khurana P."/>
            <person name="Khurana P."/>
            <person name="Khurana J.P."/>
            <person name="Tyagi A.K."/>
            <person name="Gaikwad K."/>
            <person name="Singh A."/>
            <person name="Dalal V."/>
            <person name="Srivastava S."/>
            <person name="Dixit A."/>
            <person name="Pal A.K."/>
            <person name="Ghazi I.A."/>
            <person name="Yadav M."/>
            <person name="Pandit A."/>
            <person name="Bhargava A."/>
            <person name="Sureshbabu K."/>
            <person name="Batra K."/>
            <person name="Sharma T.R."/>
            <person name="Mohapatra T."/>
            <person name="Singh N.K."/>
            <person name="Messing J."/>
            <person name="Nelson A.B."/>
            <person name="Fuks G."/>
            <person name="Kavchok S."/>
            <person name="Keizer G."/>
            <person name="Linton E."/>
            <person name="Llaca V."/>
            <person name="Song R."/>
            <person name="Tanyolac B."/>
            <person name="Young S."/>
            <person name="Ho-Il K."/>
            <person name="Hahn J.H."/>
            <person name="Sangsakoo G."/>
            <person name="Vanavichit A."/>
            <person name="de Mattos Luiz.A.T."/>
            <person name="Zimmer P.D."/>
            <person name="Malone G."/>
            <person name="Dellagostin O."/>
            <person name="de Oliveira A.C."/>
            <person name="Bevan M."/>
            <person name="Bancroft I."/>
            <person name="Minx P."/>
            <person name="Cordum H."/>
            <person name="Wilson R."/>
            <person name="Cheng Z."/>
            <person name="Jin W."/>
            <person name="Jiang J."/>
            <person name="Leong S.A."/>
            <person name="Iwama H."/>
            <person name="Gojobori T."/>
            <person name="Itoh T."/>
            <person name="Niimura Y."/>
            <person name="Fujii Y."/>
            <person name="Habara T."/>
            <person name="Sakai H."/>
            <person name="Sato Y."/>
            <person name="Wilson G."/>
            <person name="Kumar K."/>
            <person name="McCouch S."/>
            <person name="Juretic N."/>
            <person name="Hoen D."/>
            <person name="Wright S."/>
            <person name="Bruskiewich R."/>
            <person name="Bureau T."/>
            <person name="Miyao A."/>
            <person name="Hirochika H."/>
            <person name="Nishikawa T."/>
            <person name="Kadowaki K."/>
            <person name="Sugiura M."/>
            <person name="Burr B."/>
            <person name="Sasaki T."/>
        </authorList>
    </citation>
    <scope>NUCLEOTIDE SEQUENCE [LARGE SCALE GENOMIC DNA]</scope>
    <source>
        <strain evidence="2">cv. Nipponbare</strain>
    </source>
</reference>
<protein>
    <submittedName>
        <fullName evidence="1">Uncharacterized protein</fullName>
    </submittedName>
</protein>
<organism evidence="1 2">
    <name type="scientific">Oryza sativa subsp. japonica</name>
    <name type="common">Rice</name>
    <dbReference type="NCBI Taxonomy" id="39947"/>
    <lineage>
        <taxon>Eukaryota</taxon>
        <taxon>Viridiplantae</taxon>
        <taxon>Streptophyta</taxon>
        <taxon>Embryophyta</taxon>
        <taxon>Tracheophyta</taxon>
        <taxon>Spermatophyta</taxon>
        <taxon>Magnoliopsida</taxon>
        <taxon>Liliopsida</taxon>
        <taxon>Poales</taxon>
        <taxon>Poaceae</taxon>
        <taxon>BOP clade</taxon>
        <taxon>Oryzoideae</taxon>
        <taxon>Oryzeae</taxon>
        <taxon>Oryzinae</taxon>
        <taxon>Oryza</taxon>
        <taxon>Oryza sativa</taxon>
    </lineage>
</organism>
<name>Q6Z149_ORYSJ</name>